<feature type="transmembrane region" description="Helical" evidence="1">
    <location>
        <begin position="78"/>
        <end position="98"/>
    </location>
</feature>
<feature type="transmembrane region" description="Helical" evidence="1">
    <location>
        <begin position="104"/>
        <end position="124"/>
    </location>
</feature>
<feature type="transmembrane region" description="Helical" evidence="1">
    <location>
        <begin position="40"/>
        <end position="66"/>
    </location>
</feature>
<dbReference type="EMBL" id="BMDO01000005">
    <property type="protein sequence ID" value="GGI50918.1"/>
    <property type="molecule type" value="Genomic_DNA"/>
</dbReference>
<keyword evidence="3" id="KW-1185">Reference proteome</keyword>
<keyword evidence="1" id="KW-0812">Transmembrane</keyword>
<evidence type="ECO:0000313" key="2">
    <source>
        <dbReference type="EMBL" id="GGI50918.1"/>
    </source>
</evidence>
<sequence length="139" mass="15524">MKTSVLFYVLSVWLTSVILSPVIVSLYMSWAENSPPDAELVPLMLMWGGALSVPSLLILGMLCHYLVHRKNNVKDVKIWLTIIGIVLTYAPFWVLNAFSFADNSGATVLFWPYGVTIVAGIWFYKLKGVGELRTDEARG</sequence>
<gene>
    <name evidence="2" type="ORF">GCM10011425_21300</name>
</gene>
<keyword evidence="1" id="KW-1133">Transmembrane helix</keyword>
<protein>
    <submittedName>
        <fullName evidence="2">Uncharacterized protein</fullName>
    </submittedName>
</protein>
<accession>A0A917J8E5</accession>
<feature type="transmembrane region" description="Helical" evidence="1">
    <location>
        <begin position="7"/>
        <end position="28"/>
    </location>
</feature>
<organism evidence="2 3">
    <name type="scientific">Mucilaginibacter galii</name>
    <dbReference type="NCBI Taxonomy" id="2005073"/>
    <lineage>
        <taxon>Bacteria</taxon>
        <taxon>Pseudomonadati</taxon>
        <taxon>Bacteroidota</taxon>
        <taxon>Sphingobacteriia</taxon>
        <taxon>Sphingobacteriales</taxon>
        <taxon>Sphingobacteriaceae</taxon>
        <taxon>Mucilaginibacter</taxon>
    </lineage>
</organism>
<dbReference type="RefSeq" id="WP_188416507.1">
    <property type="nucleotide sequence ID" value="NZ_BMDO01000005.1"/>
</dbReference>
<name>A0A917J8E5_9SPHI</name>
<proteinExistence type="predicted"/>
<reference evidence="2" key="1">
    <citation type="journal article" date="2014" name="Int. J. Syst. Evol. Microbiol.">
        <title>Complete genome sequence of Corynebacterium casei LMG S-19264T (=DSM 44701T), isolated from a smear-ripened cheese.</title>
        <authorList>
            <consortium name="US DOE Joint Genome Institute (JGI-PGF)"/>
            <person name="Walter F."/>
            <person name="Albersmeier A."/>
            <person name="Kalinowski J."/>
            <person name="Ruckert C."/>
        </authorList>
    </citation>
    <scope>NUCLEOTIDE SEQUENCE</scope>
    <source>
        <strain evidence="2">CCM 8711</strain>
    </source>
</reference>
<evidence type="ECO:0000313" key="3">
    <source>
        <dbReference type="Proteomes" id="UP000662074"/>
    </source>
</evidence>
<dbReference type="AlphaFoldDB" id="A0A917J8E5"/>
<evidence type="ECO:0000256" key="1">
    <source>
        <dbReference type="SAM" id="Phobius"/>
    </source>
</evidence>
<reference evidence="2" key="2">
    <citation type="submission" date="2020-09" db="EMBL/GenBank/DDBJ databases">
        <authorList>
            <person name="Sun Q."/>
            <person name="Sedlacek I."/>
        </authorList>
    </citation>
    <scope>NUCLEOTIDE SEQUENCE</scope>
    <source>
        <strain evidence="2">CCM 8711</strain>
    </source>
</reference>
<comment type="caution">
    <text evidence="2">The sequence shown here is derived from an EMBL/GenBank/DDBJ whole genome shotgun (WGS) entry which is preliminary data.</text>
</comment>
<keyword evidence="1" id="KW-0472">Membrane</keyword>
<dbReference type="Proteomes" id="UP000662074">
    <property type="component" value="Unassembled WGS sequence"/>
</dbReference>